<evidence type="ECO:0000256" key="3">
    <source>
        <dbReference type="ARBA" id="ARBA00022722"/>
    </source>
</evidence>
<dbReference type="GO" id="GO:0006401">
    <property type="term" value="P:RNA catabolic process"/>
    <property type="evidence" value="ECO:0007669"/>
    <property type="project" value="InterPro"/>
</dbReference>
<evidence type="ECO:0000256" key="6">
    <source>
        <dbReference type="ARBA" id="ARBA00030388"/>
    </source>
</evidence>
<dbReference type="NCBIfam" id="TIGR02116">
    <property type="entry name" value="toxin_Txe_YoeB"/>
    <property type="match status" value="1"/>
</dbReference>
<protein>
    <recommendedName>
        <fullName evidence="6">Putative mRNA interferase YoeB</fullName>
    </recommendedName>
</protein>
<comment type="similarity">
    <text evidence="1">Belongs to the YoeB family.</text>
</comment>
<keyword evidence="3" id="KW-0540">Nuclease</keyword>
<proteinExistence type="inferred from homology"/>
<sequence>MRILFAPTAWADYLFWQAHDPAMVSRINDLIRDTRRSPFQGIGKPEPLRGNLKGFWSRRLTSEHRLVYRVTGTGEDQALEILACRFHYRR</sequence>
<name>A0A4R7BSX2_9HYPH</name>
<dbReference type="InterPro" id="IPR035093">
    <property type="entry name" value="RelE/ParE_toxin_dom_sf"/>
</dbReference>
<keyword evidence="8" id="KW-1185">Reference proteome</keyword>
<keyword evidence="5" id="KW-0378">Hydrolase</keyword>
<dbReference type="Gene3D" id="3.30.2310.20">
    <property type="entry name" value="RelE-like"/>
    <property type="match status" value="1"/>
</dbReference>
<evidence type="ECO:0000313" key="8">
    <source>
        <dbReference type="Proteomes" id="UP000295122"/>
    </source>
</evidence>
<dbReference type="AlphaFoldDB" id="A0A4R7BSX2"/>
<dbReference type="EMBL" id="SNZR01000016">
    <property type="protein sequence ID" value="TDR87197.1"/>
    <property type="molecule type" value="Genomic_DNA"/>
</dbReference>
<dbReference type="RefSeq" id="WP_133773912.1">
    <property type="nucleotide sequence ID" value="NZ_SNZR01000016.1"/>
</dbReference>
<dbReference type="PANTHER" id="PTHR38039:SF1">
    <property type="entry name" value="TOXIN YOEB"/>
    <property type="match status" value="1"/>
</dbReference>
<dbReference type="SUPFAM" id="SSF143011">
    <property type="entry name" value="RelE-like"/>
    <property type="match status" value="1"/>
</dbReference>
<evidence type="ECO:0000256" key="1">
    <source>
        <dbReference type="ARBA" id="ARBA00008172"/>
    </source>
</evidence>
<comment type="caution">
    <text evidence="7">The sequence shown here is derived from an EMBL/GenBank/DDBJ whole genome shotgun (WGS) entry which is preliminary data.</text>
</comment>
<dbReference type="GO" id="GO:0004519">
    <property type="term" value="F:endonuclease activity"/>
    <property type="evidence" value="ECO:0007669"/>
    <property type="project" value="UniProtKB-KW"/>
</dbReference>
<evidence type="ECO:0000256" key="2">
    <source>
        <dbReference type="ARBA" id="ARBA00022649"/>
    </source>
</evidence>
<accession>A0A4R7BSX2</accession>
<evidence type="ECO:0000313" key="7">
    <source>
        <dbReference type="EMBL" id="TDR87197.1"/>
    </source>
</evidence>
<dbReference type="OrthoDB" id="9801102at2"/>
<keyword evidence="4" id="KW-0255">Endonuclease</keyword>
<evidence type="ECO:0000256" key="4">
    <source>
        <dbReference type="ARBA" id="ARBA00022759"/>
    </source>
</evidence>
<dbReference type="GO" id="GO:0016787">
    <property type="term" value="F:hydrolase activity"/>
    <property type="evidence" value="ECO:0007669"/>
    <property type="project" value="UniProtKB-KW"/>
</dbReference>
<organism evidence="7 8">
    <name type="scientific">Enterovirga rhinocerotis</name>
    <dbReference type="NCBI Taxonomy" id="1339210"/>
    <lineage>
        <taxon>Bacteria</taxon>
        <taxon>Pseudomonadati</taxon>
        <taxon>Pseudomonadota</taxon>
        <taxon>Alphaproteobacteria</taxon>
        <taxon>Hyphomicrobiales</taxon>
        <taxon>Methylobacteriaceae</taxon>
        <taxon>Enterovirga</taxon>
    </lineage>
</organism>
<reference evidence="7 8" key="1">
    <citation type="submission" date="2019-03" db="EMBL/GenBank/DDBJ databases">
        <title>Genomic Encyclopedia of Type Strains, Phase IV (KMG-IV): sequencing the most valuable type-strain genomes for metagenomic binning, comparative biology and taxonomic classification.</title>
        <authorList>
            <person name="Goeker M."/>
        </authorList>
    </citation>
    <scope>NUCLEOTIDE SEQUENCE [LARGE SCALE GENOMIC DNA]</scope>
    <source>
        <strain evidence="7 8">DSM 25903</strain>
    </source>
</reference>
<keyword evidence="2" id="KW-1277">Toxin-antitoxin system</keyword>
<gene>
    <name evidence="7" type="ORF">EV668_4277</name>
</gene>
<dbReference type="PANTHER" id="PTHR38039">
    <property type="entry name" value="TOXIN YOEB"/>
    <property type="match status" value="1"/>
</dbReference>
<dbReference type="InterPro" id="IPR009614">
    <property type="entry name" value="YoeB_toxin"/>
</dbReference>
<dbReference type="Pfam" id="PF06769">
    <property type="entry name" value="YoeB_toxin"/>
    <property type="match status" value="1"/>
</dbReference>
<dbReference type="Proteomes" id="UP000295122">
    <property type="component" value="Unassembled WGS sequence"/>
</dbReference>
<evidence type="ECO:0000256" key="5">
    <source>
        <dbReference type="ARBA" id="ARBA00022801"/>
    </source>
</evidence>